<comment type="caution">
    <text evidence="1">The sequence shown here is derived from an EMBL/GenBank/DDBJ whole genome shotgun (WGS) entry which is preliminary data.</text>
</comment>
<name>A0A9Q1QQW0_9CARY</name>
<sequence>MSFTSSYLSLSCKIGISMPGVGAPVRCISTPPLRATIPTLRDGGQLEAIGSVEELFADLYTYSPYKMEAHADVEDYCVSELYRDCRLSLANGNILHTIRSWKVCVMLIVYELISTIRAGTSLNAFYVVDWIPNHVKAEKIHRFMYQKNHVVELVDEEAPLCS</sequence>
<protein>
    <submittedName>
        <fullName evidence="1">Uncharacterized protein</fullName>
    </submittedName>
</protein>
<accession>A0A9Q1QQW0</accession>
<evidence type="ECO:0000313" key="1">
    <source>
        <dbReference type="EMBL" id="KAJ8450824.1"/>
    </source>
</evidence>
<keyword evidence="2" id="KW-1185">Reference proteome</keyword>
<organism evidence="1 2">
    <name type="scientific">Carnegiea gigantea</name>
    <dbReference type="NCBI Taxonomy" id="171969"/>
    <lineage>
        <taxon>Eukaryota</taxon>
        <taxon>Viridiplantae</taxon>
        <taxon>Streptophyta</taxon>
        <taxon>Embryophyta</taxon>
        <taxon>Tracheophyta</taxon>
        <taxon>Spermatophyta</taxon>
        <taxon>Magnoliopsida</taxon>
        <taxon>eudicotyledons</taxon>
        <taxon>Gunneridae</taxon>
        <taxon>Pentapetalae</taxon>
        <taxon>Caryophyllales</taxon>
        <taxon>Cactineae</taxon>
        <taxon>Cactaceae</taxon>
        <taxon>Cactoideae</taxon>
        <taxon>Echinocereeae</taxon>
        <taxon>Carnegiea</taxon>
    </lineage>
</organism>
<proteinExistence type="predicted"/>
<gene>
    <name evidence="1" type="ORF">Cgig2_032449</name>
</gene>
<evidence type="ECO:0000313" key="2">
    <source>
        <dbReference type="Proteomes" id="UP001153076"/>
    </source>
</evidence>
<reference evidence="1" key="1">
    <citation type="submission" date="2022-04" db="EMBL/GenBank/DDBJ databases">
        <title>Carnegiea gigantea Genome sequencing and assembly v2.</title>
        <authorList>
            <person name="Copetti D."/>
            <person name="Sanderson M.J."/>
            <person name="Burquez A."/>
            <person name="Wojciechowski M.F."/>
        </authorList>
    </citation>
    <scope>NUCLEOTIDE SEQUENCE</scope>
    <source>
        <strain evidence="1">SGP5-SGP5p</strain>
        <tissue evidence="1">Aerial part</tissue>
    </source>
</reference>
<dbReference type="AlphaFoldDB" id="A0A9Q1QQW0"/>
<dbReference type="EMBL" id="JAKOGI010000012">
    <property type="protein sequence ID" value="KAJ8450824.1"/>
    <property type="molecule type" value="Genomic_DNA"/>
</dbReference>
<dbReference type="Proteomes" id="UP001153076">
    <property type="component" value="Unassembled WGS sequence"/>
</dbReference>